<name>A0A8H6BUV1_CANAX</name>
<dbReference type="PANTHER" id="PTHR13561:SF20">
    <property type="entry name" value="DNA TOPOISOMERASE 2-BINDING PROTEIN 1"/>
    <property type="match status" value="1"/>
</dbReference>
<dbReference type="PANTHER" id="PTHR13561">
    <property type="entry name" value="DNA REPLICATION REGULATOR DPB11-RELATED"/>
    <property type="match status" value="1"/>
</dbReference>
<feature type="region of interest" description="Disordered" evidence="2">
    <location>
        <begin position="216"/>
        <end position="247"/>
    </location>
</feature>
<protein>
    <submittedName>
        <fullName evidence="4">BRCA1 C Terminus (BRCT) domain family protein</fullName>
    </submittedName>
</protein>
<dbReference type="InterPro" id="IPR036420">
    <property type="entry name" value="BRCT_dom_sf"/>
</dbReference>
<dbReference type="Gene3D" id="3.40.50.10190">
    <property type="entry name" value="BRCT domain"/>
    <property type="match status" value="4"/>
</dbReference>
<feature type="region of interest" description="Disordered" evidence="2">
    <location>
        <begin position="263"/>
        <end position="310"/>
    </location>
</feature>
<dbReference type="Pfam" id="PF00533">
    <property type="entry name" value="BRCT"/>
    <property type="match status" value="1"/>
</dbReference>
<feature type="compositionally biased region" description="Basic and acidic residues" evidence="2">
    <location>
        <begin position="226"/>
        <end position="237"/>
    </location>
</feature>
<feature type="region of interest" description="Disordered" evidence="2">
    <location>
        <begin position="549"/>
        <end position="592"/>
    </location>
</feature>
<keyword evidence="1" id="KW-0677">Repeat</keyword>
<dbReference type="GO" id="GO:0007095">
    <property type="term" value="P:mitotic G2 DNA damage checkpoint signaling"/>
    <property type="evidence" value="ECO:0007669"/>
    <property type="project" value="TreeGrafter"/>
</dbReference>
<dbReference type="SUPFAM" id="SSF52113">
    <property type="entry name" value="BRCT domain"/>
    <property type="match status" value="4"/>
</dbReference>
<reference evidence="4 5" key="1">
    <citation type="submission" date="2020-03" db="EMBL/GenBank/DDBJ databases">
        <title>FDA dAtabase for Regulatory Grade micrObial Sequences (FDA-ARGOS): Supporting development and validation of Infectious Disease Dx tests.</title>
        <authorList>
            <person name="Campos J."/>
            <person name="Goldberg B."/>
            <person name="Tallon L."/>
            <person name="Sadzewicz L."/>
            <person name="Vavikolanu K."/>
            <person name="Mehta A."/>
            <person name="Aluvathingal J."/>
            <person name="Nadendla S."/>
            <person name="Nandy P."/>
            <person name="Geyer C."/>
            <person name="Yan Y."/>
            <person name="Sichtig H."/>
        </authorList>
    </citation>
    <scope>NUCLEOTIDE SEQUENCE [LARGE SCALE GENOMIC DNA]</scope>
    <source>
        <strain evidence="4 5">FDAARGOS_656</strain>
    </source>
</reference>
<evidence type="ECO:0000313" key="4">
    <source>
        <dbReference type="EMBL" id="KAF6063787.1"/>
    </source>
</evidence>
<feature type="domain" description="BRCT" evidence="3">
    <location>
        <begin position="1"/>
        <end position="99"/>
    </location>
</feature>
<gene>
    <name evidence="4" type="ORF">FOB64_005403</name>
</gene>
<evidence type="ECO:0000313" key="5">
    <source>
        <dbReference type="Proteomes" id="UP000536275"/>
    </source>
</evidence>
<dbReference type="PROSITE" id="PS50172">
    <property type="entry name" value="BRCT"/>
    <property type="match status" value="3"/>
</dbReference>
<dbReference type="SMART" id="SM00292">
    <property type="entry name" value="BRCT"/>
    <property type="match status" value="3"/>
</dbReference>
<sequence>MSLKPFTGLLFCCTGLESTTRREVVEKIETLGGIHYSDLMTDVNYLIVGDRDTEKYRFCIKYRPDIIFIDADSIFTIHKHWINGEDENSDLLRIEKYRLAIFAQLNACFSRIEMSTSQIDHLVNTVKFRQRTNTSPEYFRPKNLFKLFVDNADPRGTRYNKALEWNVPAIHPIWIVDSVLRGAALDWKDYILNNNPNDCYDRGCDVWPEVFDCQEKQKQKSQQQPKRLESTEPEVKRKITNNKTNADIWNSIMDHTKKQTKQLIHDKTWDDDEEEEDNDDDGDTQTKNEKNNQYKNITTIPKDGKQKPELNGKIHNLDLKLVSESKENSPNVSESQLFLGFNYYTVGFDSREFDLLSKAIENYSGEISNDPNDDSITHVVIPAKKGYQSMSVLKVLPADLKSRIANGFVKIVTEFFIERCMFYKKIILDRWGQPMKGLVPSKKSFKICTTGFTGIELLHIEKLIRLMNSPKLFQYKCKDIINCPTGGSVSLMSSKHKVEAAKRWNIPVVSVAYLWEILELSTNKSHIIMPDITDLQWCVFAPSNYNKPKSLLDPKSQENEALEEPTMDNSVRLPSPRRVNSKQKYGKLVGGKSPKSIKRKLLEAANSFADGQNDHSINPDVTIEEDSMSQIRYQDNESMINQERLLEKLDGSAVLVETSIRHASKRSRKN</sequence>
<evidence type="ECO:0000259" key="3">
    <source>
        <dbReference type="PROSITE" id="PS50172"/>
    </source>
</evidence>
<dbReference type="InterPro" id="IPR001357">
    <property type="entry name" value="BRCT_dom"/>
</dbReference>
<dbReference type="AlphaFoldDB" id="A0A8H6BUV1"/>
<dbReference type="EMBL" id="JABWAD010000060">
    <property type="protein sequence ID" value="KAF6063787.1"/>
    <property type="molecule type" value="Genomic_DNA"/>
</dbReference>
<feature type="domain" description="BRCT" evidence="3">
    <location>
        <begin position="147"/>
        <end position="192"/>
    </location>
</feature>
<accession>A0A8H6BUV1</accession>
<evidence type="ECO:0000256" key="2">
    <source>
        <dbReference type="SAM" id="MobiDB-lite"/>
    </source>
</evidence>
<feature type="compositionally biased region" description="Acidic residues" evidence="2">
    <location>
        <begin position="269"/>
        <end position="283"/>
    </location>
</feature>
<proteinExistence type="predicted"/>
<comment type="caution">
    <text evidence="4">The sequence shown here is derived from an EMBL/GenBank/DDBJ whole genome shotgun (WGS) entry which is preliminary data.</text>
</comment>
<dbReference type="GO" id="GO:0006270">
    <property type="term" value="P:DNA replication initiation"/>
    <property type="evidence" value="ECO:0007669"/>
    <property type="project" value="TreeGrafter"/>
</dbReference>
<dbReference type="GO" id="GO:0033314">
    <property type="term" value="P:mitotic DNA replication checkpoint signaling"/>
    <property type="evidence" value="ECO:0007669"/>
    <property type="project" value="TreeGrafter"/>
</dbReference>
<feature type="domain" description="BRCT" evidence="3">
    <location>
        <begin position="333"/>
        <end position="427"/>
    </location>
</feature>
<dbReference type="Proteomes" id="UP000536275">
    <property type="component" value="Unassembled WGS sequence"/>
</dbReference>
<evidence type="ECO:0000256" key="1">
    <source>
        <dbReference type="ARBA" id="ARBA00022737"/>
    </source>
</evidence>
<organism evidence="4 5">
    <name type="scientific">Candida albicans</name>
    <name type="common">Yeast</name>
    <dbReference type="NCBI Taxonomy" id="5476"/>
    <lineage>
        <taxon>Eukaryota</taxon>
        <taxon>Fungi</taxon>
        <taxon>Dikarya</taxon>
        <taxon>Ascomycota</taxon>
        <taxon>Saccharomycotina</taxon>
        <taxon>Pichiomycetes</taxon>
        <taxon>Debaryomycetaceae</taxon>
        <taxon>Candida/Lodderomyces clade</taxon>
        <taxon>Candida</taxon>
    </lineage>
</organism>